<name>A0A0P1FHR0_9RHOB</name>
<sequence length="138" mass="15488">MRLIPTLALALMLPLLLSLPRAALAERSAVEQVIRNQIAAFQADDFSTAFSFASPNIRRLFGTSQNFGTMVQRGYPMVWRPTALAFLDHQEQEGGAVQRIEVQDKSGKRHQLDYLMVETDKGWRIDGVFLRPPMDAGV</sequence>
<feature type="signal peptide" evidence="1">
    <location>
        <begin position="1"/>
        <end position="25"/>
    </location>
</feature>
<reference evidence="2 4" key="1">
    <citation type="submission" date="2015-09" db="EMBL/GenBank/DDBJ databases">
        <authorList>
            <person name="Rodrigo-Torres L."/>
            <person name="Arahal D.R."/>
        </authorList>
    </citation>
    <scope>NUCLEOTIDE SEQUENCE [LARGE SCALE GENOMIC DNA]</scope>
    <source>
        <strain evidence="2 4">CECT 5118</strain>
    </source>
</reference>
<evidence type="ECO:0000313" key="4">
    <source>
        <dbReference type="Proteomes" id="UP000051086"/>
    </source>
</evidence>
<evidence type="ECO:0000313" key="3">
    <source>
        <dbReference type="EMBL" id="CUH73885.1"/>
    </source>
</evidence>
<dbReference type="EMBL" id="CYSC01000043">
    <property type="protein sequence ID" value="CUH73885.1"/>
    <property type="molecule type" value="Genomic_DNA"/>
</dbReference>
<organism evidence="3 5">
    <name type="scientific">Thalassovita autumnalis</name>
    <dbReference type="NCBI Taxonomy" id="2072972"/>
    <lineage>
        <taxon>Bacteria</taxon>
        <taxon>Pseudomonadati</taxon>
        <taxon>Pseudomonadota</taxon>
        <taxon>Alphaproteobacteria</taxon>
        <taxon>Rhodobacterales</taxon>
        <taxon>Roseobacteraceae</taxon>
        <taxon>Thalassovita</taxon>
    </lineage>
</organism>
<evidence type="ECO:0008006" key="6">
    <source>
        <dbReference type="Google" id="ProtNLM"/>
    </source>
</evidence>
<feature type="chain" id="PRO_5009792402" description="DUF4864 domain-containing protein" evidence="1">
    <location>
        <begin position="26"/>
        <end position="138"/>
    </location>
</feature>
<keyword evidence="1" id="KW-0732">Signal</keyword>
<dbReference type="Proteomes" id="UP000051086">
    <property type="component" value="Unassembled WGS sequence"/>
</dbReference>
<evidence type="ECO:0000313" key="2">
    <source>
        <dbReference type="EMBL" id="CUH67429.1"/>
    </source>
</evidence>
<reference evidence="3 5" key="2">
    <citation type="submission" date="2015-09" db="EMBL/GenBank/DDBJ databases">
        <authorList>
            <consortium name="Swine Surveillance"/>
        </authorList>
    </citation>
    <scope>NUCLEOTIDE SEQUENCE [LARGE SCALE GENOMIC DNA]</scope>
    <source>
        <strain evidence="3 5">5120</strain>
    </source>
</reference>
<dbReference type="InterPro" id="IPR032347">
    <property type="entry name" value="DUF4864"/>
</dbReference>
<dbReference type="AlphaFoldDB" id="A0A0P1FHR0"/>
<proteinExistence type="predicted"/>
<gene>
    <name evidence="2" type="ORF">TL5118_02187</name>
    <name evidence="3" type="ORF">TL5120_03702</name>
</gene>
<keyword evidence="4" id="KW-1185">Reference proteome</keyword>
<evidence type="ECO:0000313" key="5">
    <source>
        <dbReference type="Proteomes" id="UP000051887"/>
    </source>
</evidence>
<dbReference type="RefSeq" id="WP_242601770.1">
    <property type="nucleotide sequence ID" value="NZ_CYSB01000029.1"/>
</dbReference>
<accession>A0A0P1FHR0</accession>
<evidence type="ECO:0000256" key="1">
    <source>
        <dbReference type="SAM" id="SignalP"/>
    </source>
</evidence>
<protein>
    <recommendedName>
        <fullName evidence="6">DUF4864 domain-containing protein</fullName>
    </recommendedName>
</protein>
<dbReference type="Proteomes" id="UP000051887">
    <property type="component" value="Unassembled WGS sequence"/>
</dbReference>
<dbReference type="EMBL" id="CYSB01000029">
    <property type="protein sequence ID" value="CUH67429.1"/>
    <property type="molecule type" value="Genomic_DNA"/>
</dbReference>
<dbReference type="Pfam" id="PF16156">
    <property type="entry name" value="DUF4864"/>
    <property type="match status" value="1"/>
</dbReference>